<dbReference type="InterPro" id="IPR036388">
    <property type="entry name" value="WH-like_DNA-bd_sf"/>
</dbReference>
<keyword evidence="4" id="KW-0238">DNA-binding</keyword>
<evidence type="ECO:0000256" key="5">
    <source>
        <dbReference type="ARBA" id="ARBA00023163"/>
    </source>
</evidence>
<dbReference type="SUPFAM" id="SSF53383">
    <property type="entry name" value="PLP-dependent transferases"/>
    <property type="match status" value="1"/>
</dbReference>
<keyword evidence="2" id="KW-0663">Pyridoxal phosphate</keyword>
<dbReference type="Gene3D" id="1.10.10.10">
    <property type="entry name" value="Winged helix-like DNA-binding domain superfamily/Winged helix DNA-binding domain"/>
    <property type="match status" value="1"/>
</dbReference>
<dbReference type="CDD" id="cd00609">
    <property type="entry name" value="AAT_like"/>
    <property type="match status" value="1"/>
</dbReference>
<comment type="caution">
    <text evidence="7">The sequence shown here is derived from an EMBL/GenBank/DDBJ whole genome shotgun (WGS) entry which is preliminary data.</text>
</comment>
<dbReference type="InterPro" id="IPR036390">
    <property type="entry name" value="WH_DNA-bd_sf"/>
</dbReference>
<dbReference type="InterPro" id="IPR015424">
    <property type="entry name" value="PyrdxlP-dep_Trfase"/>
</dbReference>
<dbReference type="PANTHER" id="PTHR46577:SF1">
    <property type="entry name" value="HTH-TYPE TRANSCRIPTIONAL REGULATORY PROTEIN GABR"/>
    <property type="match status" value="1"/>
</dbReference>
<dbReference type="CDD" id="cd07377">
    <property type="entry name" value="WHTH_GntR"/>
    <property type="match status" value="1"/>
</dbReference>
<evidence type="ECO:0000256" key="2">
    <source>
        <dbReference type="ARBA" id="ARBA00022898"/>
    </source>
</evidence>
<dbReference type="Gene3D" id="3.40.640.10">
    <property type="entry name" value="Type I PLP-dependent aspartate aminotransferase-like (Major domain)"/>
    <property type="match status" value="1"/>
</dbReference>
<accession>A0A644WIJ0</accession>
<dbReference type="Pfam" id="PF00155">
    <property type="entry name" value="Aminotran_1_2"/>
    <property type="match status" value="1"/>
</dbReference>
<dbReference type="InterPro" id="IPR004839">
    <property type="entry name" value="Aminotransferase_I/II_large"/>
</dbReference>
<name>A0A644WIJ0_9ZZZZ</name>
<keyword evidence="5" id="KW-0804">Transcription</keyword>
<comment type="similarity">
    <text evidence="1">In the C-terminal section; belongs to the class-I pyridoxal-phosphate-dependent aminotransferase family.</text>
</comment>
<keyword evidence="3" id="KW-0805">Transcription regulation</keyword>
<evidence type="ECO:0000313" key="7">
    <source>
        <dbReference type="EMBL" id="MPM03439.1"/>
    </source>
</evidence>
<dbReference type="GO" id="GO:0030170">
    <property type="term" value="F:pyridoxal phosphate binding"/>
    <property type="evidence" value="ECO:0007669"/>
    <property type="project" value="InterPro"/>
</dbReference>
<evidence type="ECO:0000259" key="6">
    <source>
        <dbReference type="PROSITE" id="PS50949"/>
    </source>
</evidence>
<dbReference type="PANTHER" id="PTHR46577">
    <property type="entry name" value="HTH-TYPE TRANSCRIPTIONAL REGULATORY PROTEIN GABR"/>
    <property type="match status" value="1"/>
</dbReference>
<proteinExistence type="inferred from homology"/>
<evidence type="ECO:0000256" key="4">
    <source>
        <dbReference type="ARBA" id="ARBA00023125"/>
    </source>
</evidence>
<dbReference type="GO" id="GO:0003677">
    <property type="term" value="F:DNA binding"/>
    <property type="evidence" value="ECO:0007669"/>
    <property type="project" value="UniProtKB-KW"/>
</dbReference>
<dbReference type="PROSITE" id="PS50949">
    <property type="entry name" value="HTH_GNTR"/>
    <property type="match status" value="1"/>
</dbReference>
<evidence type="ECO:0000256" key="1">
    <source>
        <dbReference type="ARBA" id="ARBA00005384"/>
    </source>
</evidence>
<dbReference type="InterPro" id="IPR000524">
    <property type="entry name" value="Tscrpt_reg_HTH_GntR"/>
</dbReference>
<dbReference type="InterPro" id="IPR051446">
    <property type="entry name" value="HTH_trans_reg/aminotransferase"/>
</dbReference>
<dbReference type="SMART" id="SM00345">
    <property type="entry name" value="HTH_GNTR"/>
    <property type="match status" value="1"/>
</dbReference>
<dbReference type="Pfam" id="PF00392">
    <property type="entry name" value="GntR"/>
    <property type="match status" value="1"/>
</dbReference>
<sequence>MDIIGINLRQNSEIPLYIQLYDFIKSQIQNGNLKSNSKLPSKRKLSKYLDISQNTVEAAYGQLITEGYITSIPKKGYYVSELQGIIKINISNITNSNKKSVKKKYKYEFFSSRVDLESFPYSTWRKINKDLINEENKELLQIGHSQGDKNLRETISEYLRFSRGVNSNADNIVIGAGTEYLVQILISILGSEKIYAVEEPGYYKIKKILKIRKTEIKSIRLDNQGIDVDELYKSNAEIVHITPSHQFPTGKIMPISRRMQLLAWAEESVNRYIIEDDYDSEFRFEGKPIPALQSLDTRGKVIYIGTFSKSFAPSIRIAYMVLPDELIKEYRENFSFLICTVSRLDQQALYRFIEDGYFERHLNKMRNIYKKKREFLVSLIKKYLSNTEIIGTNSGLHLLLKVNNGMSENELIKNAEEKGIRILGLSNSYDDIKFDTKTIFLGYASLNNSDMEEAIILLKSAWNI</sequence>
<dbReference type="AlphaFoldDB" id="A0A644WIJ0"/>
<protein>
    <submittedName>
        <fullName evidence="7">HTH-type transcriptional regulatory protein GabR</fullName>
    </submittedName>
</protein>
<dbReference type="SUPFAM" id="SSF46785">
    <property type="entry name" value="Winged helix' DNA-binding domain"/>
    <property type="match status" value="1"/>
</dbReference>
<dbReference type="EMBL" id="VSSQ01000953">
    <property type="protein sequence ID" value="MPM03439.1"/>
    <property type="molecule type" value="Genomic_DNA"/>
</dbReference>
<reference evidence="7" key="1">
    <citation type="submission" date="2019-08" db="EMBL/GenBank/DDBJ databases">
        <authorList>
            <person name="Kucharzyk K."/>
            <person name="Murdoch R.W."/>
            <person name="Higgins S."/>
            <person name="Loffler F."/>
        </authorList>
    </citation>
    <scope>NUCLEOTIDE SEQUENCE</scope>
</reference>
<gene>
    <name evidence="7" type="primary">gabR_10</name>
    <name evidence="7" type="ORF">SDC9_49706</name>
</gene>
<dbReference type="GO" id="GO:0003700">
    <property type="term" value="F:DNA-binding transcription factor activity"/>
    <property type="evidence" value="ECO:0007669"/>
    <property type="project" value="InterPro"/>
</dbReference>
<feature type="domain" description="HTH gntR-type" evidence="6">
    <location>
        <begin position="14"/>
        <end position="82"/>
    </location>
</feature>
<dbReference type="InterPro" id="IPR015421">
    <property type="entry name" value="PyrdxlP-dep_Trfase_major"/>
</dbReference>
<evidence type="ECO:0000256" key="3">
    <source>
        <dbReference type="ARBA" id="ARBA00023015"/>
    </source>
</evidence>
<organism evidence="7">
    <name type="scientific">bioreactor metagenome</name>
    <dbReference type="NCBI Taxonomy" id="1076179"/>
    <lineage>
        <taxon>unclassified sequences</taxon>
        <taxon>metagenomes</taxon>
        <taxon>ecological metagenomes</taxon>
    </lineage>
</organism>